<proteinExistence type="predicted"/>
<dbReference type="AlphaFoldDB" id="A0AA38FYP8"/>
<accession>A0AA38FYP8</accession>
<protein>
    <submittedName>
        <fullName evidence="1">Uncharacterized protein</fullName>
    </submittedName>
</protein>
<organism evidence="1 2">
    <name type="scientific">Taxus chinensis</name>
    <name type="common">Chinese yew</name>
    <name type="synonym">Taxus wallichiana var. chinensis</name>
    <dbReference type="NCBI Taxonomy" id="29808"/>
    <lineage>
        <taxon>Eukaryota</taxon>
        <taxon>Viridiplantae</taxon>
        <taxon>Streptophyta</taxon>
        <taxon>Embryophyta</taxon>
        <taxon>Tracheophyta</taxon>
        <taxon>Spermatophyta</taxon>
        <taxon>Pinopsida</taxon>
        <taxon>Pinidae</taxon>
        <taxon>Conifers II</taxon>
        <taxon>Cupressales</taxon>
        <taxon>Taxaceae</taxon>
        <taxon>Taxus</taxon>
    </lineage>
</organism>
<feature type="non-terminal residue" evidence="1">
    <location>
        <position position="62"/>
    </location>
</feature>
<gene>
    <name evidence="1" type="ORF">KI387_028401</name>
</gene>
<evidence type="ECO:0000313" key="1">
    <source>
        <dbReference type="EMBL" id="KAH9313366.1"/>
    </source>
</evidence>
<feature type="non-terminal residue" evidence="1">
    <location>
        <position position="1"/>
    </location>
</feature>
<name>A0AA38FYP8_TAXCH</name>
<dbReference type="EMBL" id="JAHRHJ020000006">
    <property type="protein sequence ID" value="KAH9313366.1"/>
    <property type="molecule type" value="Genomic_DNA"/>
</dbReference>
<keyword evidence="2" id="KW-1185">Reference proteome</keyword>
<sequence>LFCEGDSLEDDLNDKEAIKETVTAYAYKKGSRHYDITDIKDPVMKMAAYLANKVKWPGEMDP</sequence>
<evidence type="ECO:0000313" key="2">
    <source>
        <dbReference type="Proteomes" id="UP000824469"/>
    </source>
</evidence>
<reference evidence="1 2" key="1">
    <citation type="journal article" date="2021" name="Nat. Plants">
        <title>The Taxus genome provides insights into paclitaxel biosynthesis.</title>
        <authorList>
            <person name="Xiong X."/>
            <person name="Gou J."/>
            <person name="Liao Q."/>
            <person name="Li Y."/>
            <person name="Zhou Q."/>
            <person name="Bi G."/>
            <person name="Li C."/>
            <person name="Du R."/>
            <person name="Wang X."/>
            <person name="Sun T."/>
            <person name="Guo L."/>
            <person name="Liang H."/>
            <person name="Lu P."/>
            <person name="Wu Y."/>
            <person name="Zhang Z."/>
            <person name="Ro D.K."/>
            <person name="Shang Y."/>
            <person name="Huang S."/>
            <person name="Yan J."/>
        </authorList>
    </citation>
    <scope>NUCLEOTIDE SEQUENCE [LARGE SCALE GENOMIC DNA]</scope>
    <source>
        <strain evidence="1">Ta-2019</strain>
    </source>
</reference>
<dbReference type="Proteomes" id="UP000824469">
    <property type="component" value="Unassembled WGS sequence"/>
</dbReference>
<comment type="caution">
    <text evidence="1">The sequence shown here is derived from an EMBL/GenBank/DDBJ whole genome shotgun (WGS) entry which is preliminary data.</text>
</comment>